<evidence type="ECO:0000313" key="4">
    <source>
        <dbReference type="Proteomes" id="UP000799118"/>
    </source>
</evidence>
<name>A0A6A4GVM4_9AGAR</name>
<feature type="compositionally biased region" description="Basic residues" evidence="1">
    <location>
        <begin position="796"/>
        <end position="808"/>
    </location>
</feature>
<dbReference type="OrthoDB" id="5424500at2759"/>
<accession>A0A6A4GVM4</accession>
<evidence type="ECO:0000313" key="3">
    <source>
        <dbReference type="EMBL" id="KAE9389828.1"/>
    </source>
</evidence>
<gene>
    <name evidence="3" type="ORF">BT96DRAFT_946582</name>
</gene>
<feature type="region of interest" description="Disordered" evidence="1">
    <location>
        <begin position="769"/>
        <end position="857"/>
    </location>
</feature>
<feature type="region of interest" description="Disordered" evidence="1">
    <location>
        <begin position="636"/>
        <end position="658"/>
    </location>
</feature>
<dbReference type="Proteomes" id="UP000799118">
    <property type="component" value="Unassembled WGS sequence"/>
</dbReference>
<keyword evidence="2" id="KW-0472">Membrane</keyword>
<proteinExistence type="predicted"/>
<evidence type="ECO:0000256" key="2">
    <source>
        <dbReference type="SAM" id="Phobius"/>
    </source>
</evidence>
<dbReference type="AlphaFoldDB" id="A0A6A4GVM4"/>
<keyword evidence="2" id="KW-1133">Transmembrane helix</keyword>
<keyword evidence="4" id="KW-1185">Reference proteome</keyword>
<organism evidence="3 4">
    <name type="scientific">Gymnopus androsaceus JB14</name>
    <dbReference type="NCBI Taxonomy" id="1447944"/>
    <lineage>
        <taxon>Eukaryota</taxon>
        <taxon>Fungi</taxon>
        <taxon>Dikarya</taxon>
        <taxon>Basidiomycota</taxon>
        <taxon>Agaricomycotina</taxon>
        <taxon>Agaricomycetes</taxon>
        <taxon>Agaricomycetidae</taxon>
        <taxon>Agaricales</taxon>
        <taxon>Marasmiineae</taxon>
        <taxon>Omphalotaceae</taxon>
        <taxon>Gymnopus</taxon>
    </lineage>
</organism>
<dbReference type="EMBL" id="ML769681">
    <property type="protein sequence ID" value="KAE9389828.1"/>
    <property type="molecule type" value="Genomic_DNA"/>
</dbReference>
<feature type="transmembrane region" description="Helical" evidence="2">
    <location>
        <begin position="865"/>
        <end position="884"/>
    </location>
</feature>
<sequence>MQSQLQQLRMDPLIVAGHAAINTKEDHGKTTLLDSIWDTLQLQQSLAHLEQVESWGQVSEDTPSVVFTPRDRMNEDFWLSGSTDAHGLMRFMHLQDRKPLWLCVDEVQRTYGDQALWKALFEVARQTKTFVITAGSFGSHTGSTSHSPPKMIPPAYRMTLFVEQRKSERLSLAFTEEHHQSYATLLKAPELGPYCNCIKAYASPASGEDWTPGWHPGVVTRMAKFFINQVQQLQQSRASQINENKLVEDFTSECLHNAKMNGKITVPTIDMYISPILVHNDTRIWDVTGRSPSVCFGSIPSQDLRNTPGISYPDASALNYNDLKDVLMEEKIAITPRSRFLDVVPGNKDYKPYALRQCHSAHDAQRMGWLLQVPPAEGATTIELVHPMQWHKHYTKYLLRQTTSLKDFQSIDDLLCHTISNFSSKVLKDYYANEKMVCEDVYDKELSRTIHDLVGPAFAQPQCCTDNGDGYINFKIDTKHWLIELLQEGHNADEHIQRFDPGNKYGRWLGWDWRVLDFCMVKKPTLLCTCPNFRTVKFDKQGPFMEATIQGGPGPTHRVKVVRATDCYIYSALVRRAQSLLISPVFRRNLRHKRRLPFWLWNLADGNYNTTTTLGVTLSQRRPQLSKEDVKMATTIQPAPEGPSPNPQTATAVPPPSATSTLAAVEVSDCKEFKMNKKQYKCHYSSSNASLASFNIPPDPKVGNVHKDLSSNIWWVYQQPAPDGPVPEGRVAPSIKGVKKRVFVKPKNTAKRRIDVEDNSTMLKIIHAQAQETDHKRKAQEAGIDSDEGEEDSSQRRHKVKGKKRSRKAISPSEEEDDEEQRQSRRKAKGENRSDEEDEEQQAIQAQERGTLQTMRRDESVQSRVQVIFIFGLSGILLMTYRMIQQQRDRRMILFLRRRWIREPRKADNLSPRWKAVLHLFKSQVIRHIDISNNALEALKFLTQDLAIVNRGCRNVKLLLLMLLEIRWEAIQGLYHAPKDCDGQTDFHSTWLYHSLPILTGYCLEQIMAHLEGEKIWVVWPPTEHNIRKARDFSLTAMVDFEQLKSGWPTRSLRGKWWLDITSEDKGVADATVVRKCFGGAGYGDRRISQHEGTTFHMWKNNWTSMDKEVWDVMLKDEPDSEMDKWYKATAKVVNKVQI</sequence>
<evidence type="ECO:0000256" key="1">
    <source>
        <dbReference type="SAM" id="MobiDB-lite"/>
    </source>
</evidence>
<protein>
    <submittedName>
        <fullName evidence="3">Uncharacterized protein</fullName>
    </submittedName>
</protein>
<keyword evidence="2" id="KW-0812">Transmembrane</keyword>
<reference evidence="3" key="1">
    <citation type="journal article" date="2019" name="Environ. Microbiol.">
        <title>Fungal ecological strategies reflected in gene transcription - a case study of two litter decomposers.</title>
        <authorList>
            <person name="Barbi F."/>
            <person name="Kohler A."/>
            <person name="Barry K."/>
            <person name="Baskaran P."/>
            <person name="Daum C."/>
            <person name="Fauchery L."/>
            <person name="Ihrmark K."/>
            <person name="Kuo A."/>
            <person name="LaButti K."/>
            <person name="Lipzen A."/>
            <person name="Morin E."/>
            <person name="Grigoriev I.V."/>
            <person name="Henrissat B."/>
            <person name="Lindahl B."/>
            <person name="Martin F."/>
        </authorList>
    </citation>
    <scope>NUCLEOTIDE SEQUENCE</scope>
    <source>
        <strain evidence="3">JB14</strain>
    </source>
</reference>